<dbReference type="Gene3D" id="1.10.10.60">
    <property type="entry name" value="Homeodomain-like"/>
    <property type="match status" value="1"/>
</dbReference>
<reference evidence="15" key="1">
    <citation type="submission" date="2021-05" db="EMBL/GenBank/DDBJ databases">
        <authorList>
            <person name="Pietrasiak N."/>
            <person name="Ward R."/>
            <person name="Stajich J.E."/>
            <person name="Kurbessoian T."/>
        </authorList>
    </citation>
    <scope>NUCLEOTIDE SEQUENCE</scope>
    <source>
        <strain evidence="15">HA4357-MV3</strain>
    </source>
</reference>
<dbReference type="NCBIfam" id="TIGR00589">
    <property type="entry name" value="ogt"/>
    <property type="match status" value="1"/>
</dbReference>
<feature type="binding site" evidence="13">
    <location>
        <position position="36"/>
    </location>
    <ligand>
        <name>Zn(2+)</name>
        <dbReference type="ChEBI" id="CHEBI:29105"/>
    </ligand>
</feature>
<evidence type="ECO:0000256" key="2">
    <source>
        <dbReference type="ARBA" id="ARBA00008711"/>
    </source>
</evidence>
<evidence type="ECO:0000259" key="14">
    <source>
        <dbReference type="PROSITE" id="PS01124"/>
    </source>
</evidence>
<dbReference type="SUPFAM" id="SSF57884">
    <property type="entry name" value="Ada DNA repair protein, N-terminal domain (N-Ada 10)"/>
    <property type="match status" value="1"/>
</dbReference>
<dbReference type="InterPro" id="IPR016221">
    <property type="entry name" value="Bifunct_regulatory_prot_Ada"/>
</dbReference>
<dbReference type="SUPFAM" id="SSF46767">
    <property type="entry name" value="Methylated DNA-protein cysteine methyltransferase, C-terminal domain"/>
    <property type="match status" value="1"/>
</dbReference>
<dbReference type="InterPro" id="IPR036217">
    <property type="entry name" value="MethylDNA_cys_MeTrfase_DNAb"/>
</dbReference>
<dbReference type="Gene3D" id="3.30.160.70">
    <property type="entry name" value="Methylated DNA-protein cysteine methyltransferase domain"/>
    <property type="match status" value="1"/>
</dbReference>
<evidence type="ECO:0000313" key="15">
    <source>
        <dbReference type="EMBL" id="MBW4435008.1"/>
    </source>
</evidence>
<keyword evidence="7" id="KW-0805">Transcription regulation</keyword>
<keyword evidence="9" id="KW-0804">Transcription</keyword>
<evidence type="ECO:0000256" key="6">
    <source>
        <dbReference type="ARBA" id="ARBA00022763"/>
    </source>
</evidence>
<evidence type="ECO:0000256" key="7">
    <source>
        <dbReference type="ARBA" id="ARBA00023015"/>
    </source>
</evidence>
<dbReference type="PROSITE" id="PS00374">
    <property type="entry name" value="MGMT"/>
    <property type="match status" value="1"/>
</dbReference>
<dbReference type="Pfam" id="PF01035">
    <property type="entry name" value="DNA_binding_1"/>
    <property type="match status" value="1"/>
</dbReference>
<dbReference type="GO" id="GO:0008270">
    <property type="term" value="F:zinc ion binding"/>
    <property type="evidence" value="ECO:0007669"/>
    <property type="project" value="InterPro"/>
</dbReference>
<evidence type="ECO:0000256" key="13">
    <source>
        <dbReference type="PIRSR" id="PIRSR000409-3"/>
    </source>
</evidence>
<organism evidence="15 16">
    <name type="scientific">Pelatocladus maniniholoensis HA4357-MV3</name>
    <dbReference type="NCBI Taxonomy" id="1117104"/>
    <lineage>
        <taxon>Bacteria</taxon>
        <taxon>Bacillati</taxon>
        <taxon>Cyanobacteriota</taxon>
        <taxon>Cyanophyceae</taxon>
        <taxon>Nostocales</taxon>
        <taxon>Nostocaceae</taxon>
        <taxon>Pelatocladus</taxon>
    </lineage>
</organism>
<comment type="similarity">
    <text evidence="2">Belongs to the MGMT family.</text>
</comment>
<dbReference type="PANTHER" id="PTHR10815">
    <property type="entry name" value="METHYLATED-DNA--PROTEIN-CYSTEINE METHYLTRANSFERASE"/>
    <property type="match status" value="1"/>
</dbReference>
<name>A0A9E3HCQ5_9NOST</name>
<keyword evidence="5 15" id="KW-0808">Transferase</keyword>
<dbReference type="Gene3D" id="3.40.10.10">
    <property type="entry name" value="DNA Methylphosphotriester Repair Domain"/>
    <property type="match status" value="1"/>
</dbReference>
<dbReference type="PANTHER" id="PTHR10815:SF14">
    <property type="entry name" value="BIFUNCTIONAL TRANSCRIPTIONAL ACTIVATOR_DNA REPAIR ENZYME ADA"/>
    <property type="match status" value="1"/>
</dbReference>
<dbReference type="InterPro" id="IPR008332">
    <property type="entry name" value="MethylG_MeTrfase_N"/>
</dbReference>
<evidence type="ECO:0000256" key="3">
    <source>
        <dbReference type="ARBA" id="ARBA00011918"/>
    </source>
</evidence>
<comment type="caution">
    <text evidence="15">The sequence shown here is derived from an EMBL/GenBank/DDBJ whole genome shotgun (WGS) entry which is preliminary data.</text>
</comment>
<evidence type="ECO:0000256" key="10">
    <source>
        <dbReference type="ARBA" id="ARBA00023204"/>
    </source>
</evidence>
<evidence type="ECO:0000256" key="9">
    <source>
        <dbReference type="ARBA" id="ARBA00023163"/>
    </source>
</evidence>
<dbReference type="SUPFAM" id="SSF53155">
    <property type="entry name" value="Methylated DNA-protein cysteine methyltransferase domain"/>
    <property type="match status" value="1"/>
</dbReference>
<dbReference type="PIRSF" id="PIRSF000409">
    <property type="entry name" value="Ada"/>
    <property type="match status" value="1"/>
</dbReference>
<keyword evidence="4 15" id="KW-0489">Methyltransferase</keyword>
<dbReference type="GO" id="GO:0032259">
    <property type="term" value="P:methylation"/>
    <property type="evidence" value="ECO:0007669"/>
    <property type="project" value="UniProtKB-KW"/>
</dbReference>
<dbReference type="SMART" id="SM00342">
    <property type="entry name" value="HTH_ARAC"/>
    <property type="match status" value="1"/>
</dbReference>
<dbReference type="Pfam" id="PF02870">
    <property type="entry name" value="Methyltransf_1N"/>
    <property type="match status" value="1"/>
</dbReference>
<comment type="catalytic activity">
    <reaction evidence="1">
        <text>a 4-O-methyl-thymidine in DNA + L-cysteinyl-[protein] = a thymidine in DNA + S-methyl-L-cysteinyl-[protein]</text>
        <dbReference type="Rhea" id="RHEA:53428"/>
        <dbReference type="Rhea" id="RHEA-COMP:10131"/>
        <dbReference type="Rhea" id="RHEA-COMP:10132"/>
        <dbReference type="Rhea" id="RHEA-COMP:13555"/>
        <dbReference type="Rhea" id="RHEA-COMP:13556"/>
        <dbReference type="ChEBI" id="CHEBI:29950"/>
        <dbReference type="ChEBI" id="CHEBI:82612"/>
        <dbReference type="ChEBI" id="CHEBI:137386"/>
        <dbReference type="ChEBI" id="CHEBI:137387"/>
        <dbReference type="EC" id="2.1.1.63"/>
    </reaction>
</comment>
<feature type="binding site" evidence="13">
    <location>
        <position position="63"/>
    </location>
    <ligand>
        <name>Zn(2+)</name>
        <dbReference type="ChEBI" id="CHEBI:29105"/>
    </ligand>
</feature>
<feature type="binding site" evidence="13">
    <location>
        <position position="66"/>
    </location>
    <ligand>
        <name>Zn(2+)</name>
        <dbReference type="ChEBI" id="CHEBI:29105"/>
    </ligand>
</feature>
<dbReference type="Gene3D" id="1.10.10.10">
    <property type="entry name" value="Winged helix-like DNA-binding domain superfamily/Winged helix DNA-binding domain"/>
    <property type="match status" value="1"/>
</dbReference>
<dbReference type="EC" id="2.1.1.63" evidence="3"/>
<evidence type="ECO:0000256" key="5">
    <source>
        <dbReference type="ARBA" id="ARBA00022679"/>
    </source>
</evidence>
<keyword evidence="15" id="KW-0238">DNA-binding</keyword>
<dbReference type="InterPro" id="IPR004026">
    <property type="entry name" value="Ada_DNA_repair_Zn-bd"/>
</dbReference>
<keyword evidence="10" id="KW-0234">DNA repair</keyword>
<keyword evidence="13" id="KW-0862">Zinc</keyword>
<feature type="active site" description="Nucleophile; methyl group acceptor from either O6-methylguanine or O4-methylthymine" evidence="12">
    <location>
        <position position="321"/>
    </location>
</feature>
<comment type="catalytic activity">
    <reaction evidence="11">
        <text>a 6-O-methyl-2'-deoxyguanosine in DNA + L-cysteinyl-[protein] = S-methyl-L-cysteinyl-[protein] + a 2'-deoxyguanosine in DNA</text>
        <dbReference type="Rhea" id="RHEA:24000"/>
        <dbReference type="Rhea" id="RHEA-COMP:10131"/>
        <dbReference type="Rhea" id="RHEA-COMP:10132"/>
        <dbReference type="Rhea" id="RHEA-COMP:11367"/>
        <dbReference type="Rhea" id="RHEA-COMP:11368"/>
        <dbReference type="ChEBI" id="CHEBI:29950"/>
        <dbReference type="ChEBI" id="CHEBI:82612"/>
        <dbReference type="ChEBI" id="CHEBI:85445"/>
        <dbReference type="ChEBI" id="CHEBI:85448"/>
        <dbReference type="EC" id="2.1.1.63"/>
    </reaction>
</comment>
<dbReference type="EMBL" id="JAHHHW010000149">
    <property type="protein sequence ID" value="MBW4435008.1"/>
    <property type="molecule type" value="Genomic_DNA"/>
</dbReference>
<dbReference type="Pfam" id="PF02805">
    <property type="entry name" value="Ada_Zn_binding"/>
    <property type="match status" value="1"/>
</dbReference>
<dbReference type="Pfam" id="PF12833">
    <property type="entry name" value="HTH_18"/>
    <property type="match status" value="1"/>
</dbReference>
<dbReference type="InterPro" id="IPR001497">
    <property type="entry name" value="MethylDNA_cys_MeTrfase_AS"/>
</dbReference>
<dbReference type="InterPro" id="IPR035451">
    <property type="entry name" value="Ada-like_dom_sf"/>
</dbReference>
<evidence type="ECO:0000256" key="4">
    <source>
        <dbReference type="ARBA" id="ARBA00022603"/>
    </source>
</evidence>
<sequence length="353" mass="39053">MHEAEFWQAVLNRDTRLDGVFVYAVRSTNIYCRPSCAARKPRREQVVFFASSQIAEDEGFRPCRRCDPQNPIDPQTEMVRRVCAIIEAESTNSLTLATLSTQVNISPFHLQRTFKRVMGVTPKQYIQAQRMQSLKLELKSASSVTDSIYNAGYGSISHPYECAKTQLGMTPATYKRGGDGMVINYMIVDSALGYLLVAGTEYGICMVSLGDSDTGLETALLKEFPTAKIYRCELNEDKLSQWIIALLQYLNGEQASSHLSTLPLDVQATAFQAKVWQALRQIPSGSTQTYSQVAQSIGQPSAVRAVARACATNPVSLVIPCHRVIRSDGSLGGYRWGIERKQFLLAQEAGSLS</sequence>
<dbReference type="CDD" id="cd06445">
    <property type="entry name" value="ATase"/>
    <property type="match status" value="1"/>
</dbReference>
<protein>
    <recommendedName>
        <fullName evidence="3">methylated-DNA--[protein]-cysteine S-methyltransferase</fullName>
        <ecNumber evidence="3">2.1.1.63</ecNumber>
    </recommendedName>
</protein>
<keyword evidence="6" id="KW-0227">DNA damage</keyword>
<dbReference type="InterPro" id="IPR036631">
    <property type="entry name" value="MGMT_N_sf"/>
</dbReference>
<proteinExistence type="inferred from homology"/>
<keyword evidence="8" id="KW-0010">Activator</keyword>
<dbReference type="InterPro" id="IPR018060">
    <property type="entry name" value="HTH_AraC"/>
</dbReference>
<evidence type="ECO:0000313" key="16">
    <source>
        <dbReference type="Proteomes" id="UP000813215"/>
    </source>
</evidence>
<dbReference type="Proteomes" id="UP000813215">
    <property type="component" value="Unassembled WGS sequence"/>
</dbReference>
<dbReference type="FunFam" id="1.10.10.10:FF:000214">
    <property type="entry name" value="Methylated-DNA--protein-cysteine methyltransferase"/>
    <property type="match status" value="1"/>
</dbReference>
<evidence type="ECO:0000256" key="11">
    <source>
        <dbReference type="ARBA" id="ARBA00049348"/>
    </source>
</evidence>
<dbReference type="PROSITE" id="PS01124">
    <property type="entry name" value="HTH_ARAC_FAMILY_2"/>
    <property type="match status" value="1"/>
</dbReference>
<dbReference type="GO" id="GO:0006281">
    <property type="term" value="P:DNA repair"/>
    <property type="evidence" value="ECO:0007669"/>
    <property type="project" value="UniProtKB-KW"/>
</dbReference>
<dbReference type="NCBIfam" id="NF011964">
    <property type="entry name" value="PRK15435.1"/>
    <property type="match status" value="1"/>
</dbReference>
<feature type="active site" description="Nucleophile; methyl group acceptor from methylphosphotriester" evidence="12">
    <location>
        <position position="32"/>
    </location>
</feature>
<evidence type="ECO:0000256" key="1">
    <source>
        <dbReference type="ARBA" id="ARBA00001286"/>
    </source>
</evidence>
<dbReference type="GO" id="GO:0003908">
    <property type="term" value="F:methylated-DNA-[protein]-cysteine S-methyltransferase activity"/>
    <property type="evidence" value="ECO:0007669"/>
    <property type="project" value="UniProtKB-EC"/>
</dbReference>
<gene>
    <name evidence="15" type="primary">ada</name>
    <name evidence="15" type="ORF">KME28_25670</name>
</gene>
<dbReference type="AlphaFoldDB" id="A0A9E3HCQ5"/>
<dbReference type="GO" id="GO:0003700">
    <property type="term" value="F:DNA-binding transcription factor activity"/>
    <property type="evidence" value="ECO:0007669"/>
    <property type="project" value="InterPro"/>
</dbReference>
<dbReference type="InterPro" id="IPR014048">
    <property type="entry name" value="MethylDNA_cys_MeTrfase_DNA-bd"/>
</dbReference>
<keyword evidence="13" id="KW-0479">Metal-binding</keyword>
<dbReference type="GO" id="GO:0043565">
    <property type="term" value="F:sequence-specific DNA binding"/>
    <property type="evidence" value="ECO:0007669"/>
    <property type="project" value="InterPro"/>
</dbReference>
<evidence type="ECO:0000256" key="8">
    <source>
        <dbReference type="ARBA" id="ARBA00023159"/>
    </source>
</evidence>
<accession>A0A9E3HCQ5</accession>
<dbReference type="InterPro" id="IPR009057">
    <property type="entry name" value="Homeodomain-like_sf"/>
</dbReference>
<feature type="domain" description="HTH araC/xylS-type" evidence="14">
    <location>
        <begin position="80"/>
        <end position="177"/>
    </location>
</feature>
<feature type="binding site" evidence="13">
    <location>
        <position position="32"/>
    </location>
    <ligand>
        <name>Zn(2+)</name>
        <dbReference type="ChEBI" id="CHEBI:29105"/>
    </ligand>
</feature>
<reference evidence="15" key="2">
    <citation type="journal article" date="2022" name="Microbiol. Resour. Announc.">
        <title>Metagenome Sequencing to Explore Phylogenomics of Terrestrial Cyanobacteria.</title>
        <authorList>
            <person name="Ward R.D."/>
            <person name="Stajich J.E."/>
            <person name="Johansen J.R."/>
            <person name="Huntemann M."/>
            <person name="Clum A."/>
            <person name="Foster B."/>
            <person name="Foster B."/>
            <person name="Roux S."/>
            <person name="Palaniappan K."/>
            <person name="Varghese N."/>
            <person name="Mukherjee S."/>
            <person name="Reddy T.B.K."/>
            <person name="Daum C."/>
            <person name="Copeland A."/>
            <person name="Chen I.A."/>
            <person name="Ivanova N.N."/>
            <person name="Kyrpides N.C."/>
            <person name="Shapiro N."/>
            <person name="Eloe-Fadrosh E.A."/>
            <person name="Pietrasiak N."/>
        </authorList>
    </citation>
    <scope>NUCLEOTIDE SEQUENCE</scope>
    <source>
        <strain evidence="15">HA4357-MV3</strain>
    </source>
</reference>
<comment type="cofactor">
    <cofactor evidence="13">
        <name>Zn(2+)</name>
        <dbReference type="ChEBI" id="CHEBI:29105"/>
    </cofactor>
    <text evidence="13">Binds 1 zinc ion per subunit.</text>
</comment>
<evidence type="ECO:0000256" key="12">
    <source>
        <dbReference type="PIRSR" id="PIRSR000409-1"/>
    </source>
</evidence>
<dbReference type="InterPro" id="IPR036388">
    <property type="entry name" value="WH-like_DNA-bd_sf"/>
</dbReference>
<dbReference type="SUPFAM" id="SSF46689">
    <property type="entry name" value="Homeodomain-like"/>
    <property type="match status" value="1"/>
</dbReference>